<comment type="caution">
    <text evidence="1">The sequence shown here is derived from an EMBL/GenBank/DDBJ whole genome shotgun (WGS) entry which is preliminary data.</text>
</comment>
<evidence type="ECO:0000313" key="1">
    <source>
        <dbReference type="EMBL" id="NIJ14621.1"/>
    </source>
</evidence>
<organism evidence="1 2">
    <name type="scientific">Saccharomonospora amisosensis</name>
    <dbReference type="NCBI Taxonomy" id="1128677"/>
    <lineage>
        <taxon>Bacteria</taxon>
        <taxon>Bacillati</taxon>
        <taxon>Actinomycetota</taxon>
        <taxon>Actinomycetes</taxon>
        <taxon>Pseudonocardiales</taxon>
        <taxon>Pseudonocardiaceae</taxon>
        <taxon>Saccharomonospora</taxon>
    </lineage>
</organism>
<dbReference type="InterPro" id="IPR040701">
    <property type="entry name" value="Bact_RF_family2"/>
</dbReference>
<gene>
    <name evidence="1" type="ORF">FHU38_005022</name>
</gene>
<dbReference type="AlphaFoldDB" id="A0A7X5ZTH6"/>
<dbReference type="RefSeq" id="WP_167176894.1">
    <property type="nucleotide sequence ID" value="NZ_JAAOYM010000002.1"/>
</dbReference>
<dbReference type="Gene3D" id="3.30.1330.30">
    <property type="match status" value="1"/>
</dbReference>
<dbReference type="Gene3D" id="3.30.420.60">
    <property type="entry name" value="eRF1 domain 2"/>
    <property type="match status" value="1"/>
</dbReference>
<reference evidence="1 2" key="1">
    <citation type="submission" date="2020-03" db="EMBL/GenBank/DDBJ databases">
        <title>Sequencing the genomes of 1000 actinobacteria strains.</title>
        <authorList>
            <person name="Klenk H.-P."/>
        </authorList>
    </citation>
    <scope>NUCLEOTIDE SEQUENCE [LARGE SCALE GENOMIC DNA]</scope>
    <source>
        <strain evidence="1 2">DSM 45685</strain>
    </source>
</reference>
<dbReference type="Proteomes" id="UP000545493">
    <property type="component" value="Unassembled WGS sequence"/>
</dbReference>
<dbReference type="EMBL" id="JAAOYM010000002">
    <property type="protein sequence ID" value="NIJ14621.1"/>
    <property type="molecule type" value="Genomic_DNA"/>
</dbReference>
<accession>A0A7X5ZTH6</accession>
<dbReference type="InterPro" id="IPR042226">
    <property type="entry name" value="eFR1_2_sf"/>
</dbReference>
<evidence type="ECO:0000313" key="2">
    <source>
        <dbReference type="Proteomes" id="UP000545493"/>
    </source>
</evidence>
<protein>
    <recommendedName>
        <fullName evidence="3">Peptide chain release factor 1 (ERF1)</fullName>
    </recommendedName>
</protein>
<sequence>MDTARLRDLVSAEGPFASVYFDDTHDTEDAAKLLDLRWRELREELSEQGANRPILDALESAVHSSHPPVGRSGRALVAAGATVLVDTDLEAPPARPIARLSELPYLVPLAELGESPPAHVVAVVDRVGADVTAVDRQGRVVDARTVEGTDHHIHKVPSGGWAHRNFQEHTEELIKRNIDLAAEHVADIARRIGAGLVVVAGETQARKALLDALPESVRAHASEVQGGGRHQGSGEEELDQQIKDLLGRAQRARRDQTAERFRAALAQPTGLAVQGLEATTTALREHNVETLLVDRPAEVDVLAGGDPTLLGMQEEELKAHGAEAIGRRRADEAVAVAAIAVNADIVHTGDRLDLTEGFGAILRHD</sequence>
<keyword evidence="2" id="KW-1185">Reference proteome</keyword>
<dbReference type="Pfam" id="PF18844">
    <property type="entry name" value="baeRF_family2"/>
    <property type="match status" value="1"/>
</dbReference>
<dbReference type="InterPro" id="IPR029064">
    <property type="entry name" value="Ribosomal_eL30-like_sf"/>
</dbReference>
<name>A0A7X5ZTH6_9PSEU</name>
<proteinExistence type="predicted"/>
<evidence type="ECO:0008006" key="3">
    <source>
        <dbReference type="Google" id="ProtNLM"/>
    </source>
</evidence>